<evidence type="ECO:0000313" key="2">
    <source>
        <dbReference type="Proteomes" id="UP000316621"/>
    </source>
</evidence>
<dbReference type="Gramene" id="RZC65646">
    <property type="protein sequence ID" value="RZC65646"/>
    <property type="gene ID" value="C5167_009329"/>
</dbReference>
<accession>A0A4Y7JYI4</accession>
<proteinExistence type="predicted"/>
<dbReference type="AlphaFoldDB" id="A0A4Y7JYI4"/>
<dbReference type="PANTHER" id="PTHR35495:SF1">
    <property type="entry name" value="OS06G0679600 PROTEIN"/>
    <property type="match status" value="1"/>
</dbReference>
<dbReference type="OrthoDB" id="1924680at2759"/>
<reference evidence="1 2" key="1">
    <citation type="journal article" date="2018" name="Science">
        <title>The opium poppy genome and morphinan production.</title>
        <authorList>
            <person name="Guo L."/>
            <person name="Winzer T."/>
            <person name="Yang X."/>
            <person name="Li Y."/>
            <person name="Ning Z."/>
            <person name="He Z."/>
            <person name="Teodor R."/>
            <person name="Lu Y."/>
            <person name="Bowser T.A."/>
            <person name="Graham I.A."/>
            <person name="Ye K."/>
        </authorList>
    </citation>
    <scope>NUCLEOTIDE SEQUENCE [LARGE SCALE GENOMIC DNA]</scope>
    <source>
        <strain evidence="2">cv. HN1</strain>
        <tissue evidence="1">Leaves</tissue>
    </source>
</reference>
<dbReference type="PANTHER" id="PTHR35495">
    <property type="entry name" value="OS06G0679600 PROTEIN"/>
    <property type="match status" value="1"/>
</dbReference>
<evidence type="ECO:0000313" key="1">
    <source>
        <dbReference type="EMBL" id="RZC65646.1"/>
    </source>
</evidence>
<dbReference type="Proteomes" id="UP000316621">
    <property type="component" value="Chromosome 6"/>
</dbReference>
<dbReference type="EMBL" id="CM010720">
    <property type="protein sequence ID" value="RZC65646.1"/>
    <property type="molecule type" value="Genomic_DNA"/>
</dbReference>
<name>A0A4Y7JYI4_PAPSO</name>
<organism evidence="1 2">
    <name type="scientific">Papaver somniferum</name>
    <name type="common">Opium poppy</name>
    <dbReference type="NCBI Taxonomy" id="3469"/>
    <lineage>
        <taxon>Eukaryota</taxon>
        <taxon>Viridiplantae</taxon>
        <taxon>Streptophyta</taxon>
        <taxon>Embryophyta</taxon>
        <taxon>Tracheophyta</taxon>
        <taxon>Spermatophyta</taxon>
        <taxon>Magnoliopsida</taxon>
        <taxon>Ranunculales</taxon>
        <taxon>Papaveraceae</taxon>
        <taxon>Papaveroideae</taxon>
        <taxon>Papaver</taxon>
    </lineage>
</organism>
<gene>
    <name evidence="1" type="ORF">C5167_009329</name>
</gene>
<protein>
    <submittedName>
        <fullName evidence="1">Uncharacterized protein</fullName>
    </submittedName>
</protein>
<keyword evidence="2" id="KW-1185">Reference proteome</keyword>
<sequence>MNRRIRSKSSSPKREEGYHRYLKPGALARIRDSRAKSQISLFRVSASKLGISAASVTSAAIAAVQNHQISAIASNEGFPCFTGRIFNPRCPQRKKLVAPRSFSFLISSSNPSSPVLSDSNNPLSIMELISADLLVSH</sequence>
<dbReference type="OMA" id="FMDAFAP"/>